<keyword evidence="8 12" id="KW-0297">G-protein coupled receptor</keyword>
<organism evidence="14 15">
    <name type="scientific">Camelus bactrianus</name>
    <name type="common">Bactrian camel</name>
    <dbReference type="NCBI Taxonomy" id="9837"/>
    <lineage>
        <taxon>Eukaryota</taxon>
        <taxon>Metazoa</taxon>
        <taxon>Chordata</taxon>
        <taxon>Craniata</taxon>
        <taxon>Vertebrata</taxon>
        <taxon>Euteleostomi</taxon>
        <taxon>Mammalia</taxon>
        <taxon>Eutheria</taxon>
        <taxon>Laurasiatheria</taxon>
        <taxon>Artiodactyla</taxon>
        <taxon>Tylopoda</taxon>
        <taxon>Camelidae</taxon>
        <taxon>Camelus</taxon>
    </lineage>
</organism>
<accession>A0A9W3G4J5</accession>
<dbReference type="PROSITE" id="PS50262">
    <property type="entry name" value="G_PROTEIN_RECEP_F1_2"/>
    <property type="match status" value="1"/>
</dbReference>
<dbReference type="InterPro" id="IPR017452">
    <property type="entry name" value="GPCR_Rhodpsn_7TM"/>
</dbReference>
<evidence type="ECO:0000313" key="15">
    <source>
        <dbReference type="RefSeq" id="XP_045372212.2"/>
    </source>
</evidence>
<comment type="similarity">
    <text evidence="12">Belongs to the G-protein coupled receptor 1 family.</text>
</comment>
<keyword evidence="7 13" id="KW-1133">Transmembrane helix</keyword>
<evidence type="ECO:0000256" key="13">
    <source>
        <dbReference type="RuleBase" id="RU363047"/>
    </source>
</evidence>
<dbReference type="GO" id="GO:0004930">
    <property type="term" value="F:G protein-coupled receptor activity"/>
    <property type="evidence" value="ECO:0007669"/>
    <property type="project" value="UniProtKB-KW"/>
</dbReference>
<gene>
    <name evidence="15" type="primary">LOC105068513</name>
</gene>
<reference evidence="15" key="1">
    <citation type="submission" date="2025-08" db="UniProtKB">
        <authorList>
            <consortium name="RefSeq"/>
        </authorList>
    </citation>
    <scope>IDENTIFICATION</scope>
    <source>
        <tissue evidence="15">Blood</tissue>
    </source>
</reference>
<keyword evidence="10 12" id="KW-0675">Receptor</keyword>
<evidence type="ECO:0000256" key="4">
    <source>
        <dbReference type="ARBA" id="ARBA00022606"/>
    </source>
</evidence>
<sequence>MPIKRLDRSDEISDEKLYITTFVLLGLTDDHELQVLIFIFLFLAYILSVTGNLTIVTLTFVDSHLKTPMYFFLKNFSLEISLTSSYIPRYLYSIATGDKVITYNACFIQVFISDLCGITEFYLLAAVSFDRYMAICKPLHYVTIMSSRVCRILIISCWMAGLCILIPPFILNLNLKFCDSNRIDHFGCDAFPLVEISCSDTRLMEQTVIICAVLILNMTLTFVVLSYAYIIKTVFRFPSVQQRKKAFSTCSSHMIVVSLTYGTCIFIYMNPTAKEEVTIKKVVSLLIFSVSPMLNPFIYTLRNNQVKEAFKDSIKRTALLSTK</sequence>
<evidence type="ECO:0000256" key="11">
    <source>
        <dbReference type="ARBA" id="ARBA00023224"/>
    </source>
</evidence>
<dbReference type="PANTHER" id="PTHR26454">
    <property type="entry name" value="OLFACTORY RECEPTOR"/>
    <property type="match status" value="1"/>
</dbReference>
<dbReference type="AlphaFoldDB" id="A0A9W3G4J5"/>
<keyword evidence="14" id="KW-1185">Reference proteome</keyword>
<dbReference type="PRINTS" id="PR00245">
    <property type="entry name" value="OLFACTORYR"/>
</dbReference>
<keyword evidence="9 13" id="KW-0472">Membrane</keyword>
<evidence type="ECO:0000256" key="2">
    <source>
        <dbReference type="ARBA" id="ARBA00004651"/>
    </source>
</evidence>
<keyword evidence="5 12" id="KW-0812">Transmembrane</keyword>
<dbReference type="PANTHER" id="PTHR26454:SF158">
    <property type="entry name" value="OLFACTORY RECEPTOR"/>
    <property type="match status" value="1"/>
</dbReference>
<evidence type="ECO:0000256" key="12">
    <source>
        <dbReference type="RuleBase" id="RU000688"/>
    </source>
</evidence>
<evidence type="ECO:0000256" key="10">
    <source>
        <dbReference type="ARBA" id="ARBA00023170"/>
    </source>
</evidence>
<dbReference type="FunFam" id="1.20.1070.10:FF:000013">
    <property type="entry name" value="Olfactory receptor"/>
    <property type="match status" value="1"/>
</dbReference>
<keyword evidence="4 13" id="KW-0716">Sensory transduction</keyword>
<evidence type="ECO:0000256" key="8">
    <source>
        <dbReference type="ARBA" id="ARBA00023040"/>
    </source>
</evidence>
<evidence type="ECO:0000256" key="6">
    <source>
        <dbReference type="ARBA" id="ARBA00022725"/>
    </source>
</evidence>
<keyword evidence="11 12" id="KW-0807">Transducer</keyword>
<dbReference type="PROSITE" id="PS00237">
    <property type="entry name" value="G_PROTEIN_RECEP_F1_1"/>
    <property type="match status" value="1"/>
</dbReference>
<dbReference type="SUPFAM" id="SSF81321">
    <property type="entry name" value="Family A G protein-coupled receptor-like"/>
    <property type="match status" value="1"/>
</dbReference>
<dbReference type="InterPro" id="IPR000276">
    <property type="entry name" value="GPCR_Rhodpsn"/>
</dbReference>
<dbReference type="Pfam" id="PF13853">
    <property type="entry name" value="7tm_4"/>
    <property type="match status" value="1"/>
</dbReference>
<evidence type="ECO:0000256" key="1">
    <source>
        <dbReference type="ARBA" id="ARBA00003929"/>
    </source>
</evidence>
<keyword evidence="3 13" id="KW-1003">Cell membrane</keyword>
<protein>
    <recommendedName>
        <fullName evidence="13">Olfactory receptor</fullName>
    </recommendedName>
</protein>
<dbReference type="Gene3D" id="1.20.1070.10">
    <property type="entry name" value="Rhodopsin 7-helix transmembrane proteins"/>
    <property type="match status" value="1"/>
</dbReference>
<dbReference type="Proteomes" id="UP001732780">
    <property type="component" value="Chromosome 12"/>
</dbReference>
<evidence type="ECO:0000256" key="7">
    <source>
        <dbReference type="ARBA" id="ARBA00022989"/>
    </source>
</evidence>
<evidence type="ECO:0000256" key="5">
    <source>
        <dbReference type="ARBA" id="ARBA00022692"/>
    </source>
</evidence>
<dbReference type="InterPro" id="IPR047132">
    <property type="entry name" value="Olfact_rcpt_6C-like"/>
</dbReference>
<keyword evidence="6 13" id="KW-0552">Olfaction</keyword>
<evidence type="ECO:0000256" key="9">
    <source>
        <dbReference type="ARBA" id="ARBA00023136"/>
    </source>
</evidence>
<dbReference type="PRINTS" id="PR00237">
    <property type="entry name" value="GPCRRHODOPSN"/>
</dbReference>
<name>A0A9W3G4J5_CAMBA</name>
<dbReference type="InterPro" id="IPR000725">
    <property type="entry name" value="Olfact_rcpt"/>
</dbReference>
<comment type="function">
    <text evidence="1">Putative odorant or sperm cell receptor.</text>
</comment>
<evidence type="ECO:0000313" key="14">
    <source>
        <dbReference type="Proteomes" id="UP001732780"/>
    </source>
</evidence>
<dbReference type="RefSeq" id="XP_045372212.2">
    <property type="nucleotide sequence ID" value="XM_045516256.2"/>
</dbReference>
<evidence type="ECO:0000256" key="3">
    <source>
        <dbReference type="ARBA" id="ARBA00022475"/>
    </source>
</evidence>
<dbReference type="CDD" id="cd15912">
    <property type="entry name" value="7tmA_OR6C-like"/>
    <property type="match status" value="1"/>
</dbReference>
<comment type="subcellular location">
    <subcellularLocation>
        <location evidence="2 13">Cell membrane</location>
        <topology evidence="2 13">Multi-pass membrane protein</topology>
    </subcellularLocation>
</comment>
<dbReference type="GO" id="GO:0004984">
    <property type="term" value="F:olfactory receptor activity"/>
    <property type="evidence" value="ECO:0007669"/>
    <property type="project" value="InterPro"/>
</dbReference>
<proteinExistence type="inferred from homology"/>
<dbReference type="GO" id="GO:0005886">
    <property type="term" value="C:plasma membrane"/>
    <property type="evidence" value="ECO:0007669"/>
    <property type="project" value="UniProtKB-SubCell"/>
</dbReference>